<accession>A0ABD3P300</accession>
<dbReference type="EMBL" id="JALLAZ020001033">
    <property type="protein sequence ID" value="KAL3782147.1"/>
    <property type="molecule type" value="Genomic_DNA"/>
</dbReference>
<feature type="region of interest" description="Disordered" evidence="1">
    <location>
        <begin position="1"/>
        <end position="43"/>
    </location>
</feature>
<comment type="caution">
    <text evidence="2">The sequence shown here is derived from an EMBL/GenBank/DDBJ whole genome shotgun (WGS) entry which is preliminary data.</text>
</comment>
<name>A0ABD3P300_9STRA</name>
<evidence type="ECO:0000313" key="3">
    <source>
        <dbReference type="Proteomes" id="UP001530315"/>
    </source>
</evidence>
<proteinExistence type="predicted"/>
<dbReference type="AlphaFoldDB" id="A0ABD3P300"/>
<dbReference type="Proteomes" id="UP001530315">
    <property type="component" value="Unassembled WGS sequence"/>
</dbReference>
<organism evidence="2 3">
    <name type="scientific">Stephanodiscus triporus</name>
    <dbReference type="NCBI Taxonomy" id="2934178"/>
    <lineage>
        <taxon>Eukaryota</taxon>
        <taxon>Sar</taxon>
        <taxon>Stramenopiles</taxon>
        <taxon>Ochrophyta</taxon>
        <taxon>Bacillariophyta</taxon>
        <taxon>Coscinodiscophyceae</taxon>
        <taxon>Thalassiosirophycidae</taxon>
        <taxon>Stephanodiscales</taxon>
        <taxon>Stephanodiscaceae</taxon>
        <taxon>Stephanodiscus</taxon>
    </lineage>
</organism>
<keyword evidence="3" id="KW-1185">Reference proteome</keyword>
<evidence type="ECO:0000256" key="1">
    <source>
        <dbReference type="SAM" id="MobiDB-lite"/>
    </source>
</evidence>
<evidence type="ECO:0000313" key="2">
    <source>
        <dbReference type="EMBL" id="KAL3782147.1"/>
    </source>
</evidence>
<sequence>MDNCDAMPTAHSRRRRRTSDQTKQHRSASSSSRSPSTDVVKRQDAELENEVDAYLNDWGPASINMGKRQRRIHGESKILSSTKTSESVENETTTKVASESISRSLPVLLHRREVGFVRRHPRRISDRYDAKSASLSQWISQILKTDNGGDNDKDDEGYSTTHHSATNAAFNISQWNALQYSSPTYYRIGVHNNYQISLSSDDKTTSCCAENTTTMSHNGNIQLHLQAWRPYTRRRIPFSKLKTPLSDAILAIDRWGGYLIGVGSGDADSRCPHLSIKFYGVPSPARLQQIQNHNHTVKTTQIASPLIHTVPLLDRTFPAPAFMGHNEGASPTTEMPIQILLGDSGSFGVAFIHHSTANSSSSTFSESPAVQDEDMLGTIVIFGMPRRGAVDFDASRMTKSLRLNNVRIGGRESFTIRNALWPTTVIPTRTKKMKRKDLKEDLYLCQYLRRALSAYVLFNDEDDGFRITWITIADNIEESEVVCANEASNSLFRNALKTIRPTRSDIVTPSEGYIWQECLTDSLTGYRALDESYVEPSECLNIAFEVYLHVDALLSEIICRRQSSLFKLSPYHNERVFFMPEFFYNLISASPNTLKVVLVVTFSNKEKMMTESTKKVPLALGVFVEVNLFDQSYSELQWVQHPSCNDTPSMKRWCNSLALNWRTKQCRVGVFCLDSSEIGQHLANWNCGTHECNVDEDIRDDYNVELWRNYVERRYIFKESKQPKDISMSSLYPYCDVITNRAVRNAIPVRRITSRNSPIELIYG</sequence>
<protein>
    <submittedName>
        <fullName evidence="2">Uncharacterized protein</fullName>
    </submittedName>
</protein>
<gene>
    <name evidence="2" type="ORF">ACHAW5_007892</name>
</gene>
<reference evidence="2 3" key="1">
    <citation type="submission" date="2024-10" db="EMBL/GenBank/DDBJ databases">
        <title>Updated reference genomes for cyclostephanoid diatoms.</title>
        <authorList>
            <person name="Roberts W.R."/>
            <person name="Alverson A.J."/>
        </authorList>
    </citation>
    <scope>NUCLEOTIDE SEQUENCE [LARGE SCALE GENOMIC DNA]</scope>
    <source>
        <strain evidence="2 3">AJA276-08</strain>
    </source>
</reference>
<feature type="compositionally biased region" description="Low complexity" evidence="1">
    <location>
        <begin position="27"/>
        <end position="36"/>
    </location>
</feature>